<name>Q9A2A1_CAUVC</name>
<sequence length="120" mass="12574">MTGRAGGAGQDPVRSLSTLLLSWPNRAGDRPKQGRFTAERGRLVAGRPITREKARAVGVVRAGSSRGGDIGLSADRPMIWGAGGAVQDPGPQGLRSADIDLIDPQTGGRRTELRSYRGVA</sequence>
<evidence type="ECO:0000313" key="3">
    <source>
        <dbReference type="Proteomes" id="UP000001816"/>
    </source>
</evidence>
<feature type="compositionally biased region" description="Basic and acidic residues" evidence="1">
    <location>
        <begin position="109"/>
        <end position="120"/>
    </location>
</feature>
<dbReference type="KEGG" id="ccr:CC_3665"/>
<accession>Q9A2A1</accession>
<evidence type="ECO:0000313" key="2">
    <source>
        <dbReference type="EMBL" id="AAK25627.1"/>
    </source>
</evidence>
<dbReference type="HOGENOM" id="CLU_2045472_0_0_5"/>
<feature type="region of interest" description="Disordered" evidence="1">
    <location>
        <begin position="99"/>
        <end position="120"/>
    </location>
</feature>
<organism evidence="2 3">
    <name type="scientific">Caulobacter vibrioides (strain ATCC 19089 / CIP 103742 / CB 15)</name>
    <name type="common">Caulobacter crescentus</name>
    <dbReference type="NCBI Taxonomy" id="190650"/>
    <lineage>
        <taxon>Bacteria</taxon>
        <taxon>Pseudomonadati</taxon>
        <taxon>Pseudomonadota</taxon>
        <taxon>Alphaproteobacteria</taxon>
        <taxon>Caulobacterales</taxon>
        <taxon>Caulobacteraceae</taxon>
        <taxon>Caulobacter</taxon>
    </lineage>
</organism>
<dbReference type="STRING" id="190650.CC_3665"/>
<dbReference type="AlphaFoldDB" id="Q9A2A1"/>
<keyword evidence="3" id="KW-1185">Reference proteome</keyword>
<dbReference type="EMBL" id="AE005673">
    <property type="protein sequence ID" value="AAK25627.1"/>
    <property type="molecule type" value="Genomic_DNA"/>
</dbReference>
<reference evidence="2 3" key="1">
    <citation type="journal article" date="2001" name="Proc. Natl. Acad. Sci. U.S.A.">
        <title>Complete genome sequence of Caulobacter crescentus.</title>
        <authorList>
            <person name="Nierman W.C."/>
            <person name="Feldblyum T.V."/>
            <person name="Laub M.T."/>
            <person name="Paulsen I.T."/>
            <person name="Nelson K.E."/>
            <person name="Eisen J.A."/>
            <person name="Heidelberg J.F."/>
            <person name="Alley M.R."/>
            <person name="Ohta N."/>
            <person name="Maddock J.R."/>
            <person name="Potocka I."/>
            <person name="Nelson W.C."/>
            <person name="Newton A."/>
            <person name="Stephens C."/>
            <person name="Phadke N.D."/>
            <person name="Ely B."/>
            <person name="DeBoy R.T."/>
            <person name="Dodson R.J."/>
            <person name="Durkin A.S."/>
            <person name="Gwinn M.L."/>
            <person name="Haft D.H."/>
            <person name="Kolonay J.F."/>
            <person name="Smit J."/>
            <person name="Craven M.B."/>
            <person name="Khouri H."/>
            <person name="Shetty J."/>
            <person name="Berry K."/>
            <person name="Utterback T."/>
            <person name="Tran K."/>
            <person name="Wolf A."/>
            <person name="Vamathevan J."/>
            <person name="Ermolaeva M."/>
            <person name="White O."/>
            <person name="Salzberg S.L."/>
            <person name="Venter J.C."/>
            <person name="Shapiro L."/>
            <person name="Fraser C.M."/>
        </authorList>
    </citation>
    <scope>NUCLEOTIDE SEQUENCE [LARGE SCALE GENOMIC DNA]</scope>
    <source>
        <strain evidence="3">ATCC 19089 / CB15</strain>
    </source>
</reference>
<dbReference type="BioCyc" id="CAULO:CC3665-MONOMER"/>
<dbReference type="PIR" id="G87703">
    <property type="entry name" value="G87703"/>
</dbReference>
<dbReference type="Proteomes" id="UP000001816">
    <property type="component" value="Chromosome"/>
</dbReference>
<dbReference type="EnsemblBacteria" id="AAK25627">
    <property type="protein sequence ID" value="AAK25627"/>
    <property type="gene ID" value="CC_3665"/>
</dbReference>
<gene>
    <name evidence="2" type="ordered locus">CC_3665</name>
</gene>
<proteinExistence type="predicted"/>
<protein>
    <submittedName>
        <fullName evidence="2">Uncharacterized protein</fullName>
    </submittedName>
</protein>
<evidence type="ECO:0000256" key="1">
    <source>
        <dbReference type="SAM" id="MobiDB-lite"/>
    </source>
</evidence>